<reference evidence="2 5" key="2">
    <citation type="submission" date="2020-08" db="EMBL/GenBank/DDBJ databases">
        <title>Genomic Encyclopedia of Type Strains, Phase IV (KMG-IV): sequencing the most valuable type-strain genomes for metagenomic binning, comparative biology and taxonomic classification.</title>
        <authorList>
            <person name="Goeker M."/>
        </authorList>
    </citation>
    <scope>NUCLEOTIDE SEQUENCE [LARGE SCALE GENOMIC DNA]</scope>
    <source>
        <strain evidence="2 5">DSM 105434</strain>
    </source>
</reference>
<evidence type="ECO:0000313" key="2">
    <source>
        <dbReference type="EMBL" id="MBB5295662.1"/>
    </source>
</evidence>
<dbReference type="EMBL" id="JACHFV010000008">
    <property type="protein sequence ID" value="MBB5295662.1"/>
    <property type="molecule type" value="Genomic_DNA"/>
</dbReference>
<dbReference type="RefSeq" id="WP_138223696.1">
    <property type="nucleotide sequence ID" value="NZ_BSUI01000005.1"/>
</dbReference>
<keyword evidence="1" id="KW-0472">Membrane</keyword>
<evidence type="ECO:0000256" key="1">
    <source>
        <dbReference type="SAM" id="Phobius"/>
    </source>
</evidence>
<dbReference type="Proteomes" id="UP000536909">
    <property type="component" value="Unassembled WGS sequence"/>
</dbReference>
<evidence type="ECO:0000313" key="3">
    <source>
        <dbReference type="EMBL" id="TLK32269.1"/>
    </source>
</evidence>
<evidence type="ECO:0000313" key="4">
    <source>
        <dbReference type="Proteomes" id="UP000308000"/>
    </source>
</evidence>
<reference evidence="3 4" key="1">
    <citation type="submission" date="2019-04" db="EMBL/GenBank/DDBJ databases">
        <title>Deinococcus metalilatus MA1002 mutant No.5.</title>
        <authorList>
            <person name="Park W."/>
            <person name="Park C."/>
        </authorList>
    </citation>
    <scope>NUCLEOTIDE SEQUENCE [LARGE SCALE GENOMIC DNA]</scope>
    <source>
        <strain evidence="3 4">MA1002-m5</strain>
    </source>
</reference>
<feature type="transmembrane region" description="Helical" evidence="1">
    <location>
        <begin position="12"/>
        <end position="31"/>
    </location>
</feature>
<keyword evidence="5" id="KW-1185">Reference proteome</keyword>
<gene>
    <name evidence="3" type="ORF">FCS05_02170</name>
    <name evidence="2" type="ORF">HNQ10_002501</name>
</gene>
<dbReference type="EMBL" id="VBRC01000001">
    <property type="protein sequence ID" value="TLK32269.1"/>
    <property type="molecule type" value="Genomic_DNA"/>
</dbReference>
<evidence type="ECO:0000313" key="5">
    <source>
        <dbReference type="Proteomes" id="UP000536909"/>
    </source>
</evidence>
<proteinExistence type="predicted"/>
<keyword evidence="1" id="KW-1133">Transmembrane helix</keyword>
<organism evidence="3 4">
    <name type="scientific">Deinococcus metallilatus</name>
    <dbReference type="NCBI Taxonomy" id="1211322"/>
    <lineage>
        <taxon>Bacteria</taxon>
        <taxon>Thermotogati</taxon>
        <taxon>Deinococcota</taxon>
        <taxon>Deinococci</taxon>
        <taxon>Deinococcales</taxon>
        <taxon>Deinococcaceae</taxon>
        <taxon>Deinococcus</taxon>
    </lineage>
</organism>
<keyword evidence="1" id="KW-0812">Transmembrane</keyword>
<dbReference type="Proteomes" id="UP000308000">
    <property type="component" value="Unassembled WGS sequence"/>
</dbReference>
<dbReference type="Pfam" id="PF14325">
    <property type="entry name" value="DUF4383"/>
    <property type="match status" value="1"/>
</dbReference>
<accession>A0AAJ5JZY8</accession>
<name>A0AAJ5JZY8_9DEIO</name>
<comment type="caution">
    <text evidence="3">The sequence shown here is derived from an EMBL/GenBank/DDBJ whole genome shotgun (WGS) entry which is preliminary data.</text>
</comment>
<feature type="transmembrane region" description="Helical" evidence="1">
    <location>
        <begin position="43"/>
        <end position="70"/>
    </location>
</feature>
<dbReference type="AlphaFoldDB" id="A0AAJ5JZY8"/>
<sequence length="134" mass="13964">MKESTVRKISLAFGAVYLLIGLLGFIPGVTVPSQRPDAVPGEGLLLGIFAVNVIHNLAHLALGAVLVWAGTLAAHPLAVNRFMAVVFLVLFVGSFIAPIVEGVNLNPADSLLHLASALLTGYLGFQRPRALSAG</sequence>
<feature type="transmembrane region" description="Helical" evidence="1">
    <location>
        <begin position="82"/>
        <end position="100"/>
    </location>
</feature>
<protein>
    <submittedName>
        <fullName evidence="3">DUF4383 domain-containing protein</fullName>
    </submittedName>
</protein>